<dbReference type="SUPFAM" id="SSF48452">
    <property type="entry name" value="TPR-like"/>
    <property type="match status" value="1"/>
</dbReference>
<keyword evidence="4" id="KW-0802">TPR repeat</keyword>
<organism evidence="9 10">
    <name type="scientific">Pogona vitticeps</name>
    <name type="common">central bearded dragon</name>
    <dbReference type="NCBI Taxonomy" id="103695"/>
    <lineage>
        <taxon>Eukaryota</taxon>
        <taxon>Metazoa</taxon>
        <taxon>Chordata</taxon>
        <taxon>Craniata</taxon>
        <taxon>Vertebrata</taxon>
        <taxon>Euteleostomi</taxon>
        <taxon>Lepidosauria</taxon>
        <taxon>Squamata</taxon>
        <taxon>Bifurcata</taxon>
        <taxon>Unidentata</taxon>
        <taxon>Episquamata</taxon>
        <taxon>Toxicofera</taxon>
        <taxon>Iguania</taxon>
        <taxon>Acrodonta</taxon>
        <taxon>Agamidae</taxon>
        <taxon>Amphibolurinae</taxon>
        <taxon>Pogona</taxon>
    </lineage>
</organism>
<dbReference type="PANTHER" id="PTHR13143">
    <property type="entry name" value="TETRATRICOPEPTIDE REPEAT PROTEIN 19"/>
    <property type="match status" value="1"/>
</dbReference>
<comment type="similarity">
    <text evidence="2">Belongs to the TTC19 family.</text>
</comment>
<dbReference type="Gene3D" id="1.25.40.10">
    <property type="entry name" value="Tetratricopeptide repeat domain"/>
    <property type="match status" value="2"/>
</dbReference>
<evidence type="ECO:0000256" key="4">
    <source>
        <dbReference type="ARBA" id="ARBA00022803"/>
    </source>
</evidence>
<keyword evidence="7" id="KW-0175">Coiled coil</keyword>
<evidence type="ECO:0000256" key="1">
    <source>
        <dbReference type="ARBA" id="ARBA00004173"/>
    </source>
</evidence>
<evidence type="ECO:0000313" key="10">
    <source>
        <dbReference type="RefSeq" id="XP_072834740.1"/>
    </source>
</evidence>
<feature type="compositionally biased region" description="Basic and acidic residues" evidence="8">
    <location>
        <begin position="402"/>
        <end position="413"/>
    </location>
</feature>
<reference evidence="10" key="1">
    <citation type="submission" date="2025-08" db="UniProtKB">
        <authorList>
            <consortium name="RefSeq"/>
        </authorList>
    </citation>
    <scope>IDENTIFICATION</scope>
</reference>
<dbReference type="Proteomes" id="UP001652642">
    <property type="component" value="Chromosome 7"/>
</dbReference>
<evidence type="ECO:0000256" key="7">
    <source>
        <dbReference type="SAM" id="Coils"/>
    </source>
</evidence>
<feature type="region of interest" description="Disordered" evidence="8">
    <location>
        <begin position="46"/>
        <end position="73"/>
    </location>
</feature>
<keyword evidence="3" id="KW-0677">Repeat</keyword>
<dbReference type="GeneID" id="110087393"/>
<gene>
    <name evidence="10" type="primary">TTC19</name>
</gene>
<keyword evidence="5" id="KW-0809">Transit peptide</keyword>
<dbReference type="InterPro" id="IPR011990">
    <property type="entry name" value="TPR-like_helical_dom_sf"/>
</dbReference>
<dbReference type="PANTHER" id="PTHR13143:SF6">
    <property type="entry name" value="TETRATRICOPEPTIDE REPEAT PROTEIN 19, MITOCHONDRIAL"/>
    <property type="match status" value="1"/>
</dbReference>
<accession>A0ABM5ENK8</accession>
<protein>
    <submittedName>
        <fullName evidence="10">Tetratricopeptide repeat protein 19, mitochondrial</fullName>
    </submittedName>
</protein>
<proteinExistence type="inferred from homology"/>
<sequence>MSLLRALPLLGRRVPRSAFGFPPPASASGEKAALALAAAAAAAGRPCLEKARPRSGRKGHQTPPRTRRAAGGGAAAITASLGLSVFSLFSRETEKEKGVQEEEKEKGVQEEEKEATKEDTIIYLLKTAKLNIMKGELDKAEQILHEAARLSHESDNRNAIIYTYDLMANLAFIRGQMEQSEKLFKATMSYLLTGDTKEDDNAIIEISLKLTSIYAARNQHELALTGYQFCLMTLEEKVAKQKDVPADVLPEAEKDNTRLLLGMTLDSYARYLLANNQAAAAQKMYERALQIAVEVQGETHPQTVVLMSDLATALDSQGLYDEAHARVARASELARQTEHPEAHIVLNNLAGILMHKEDYAQAGQVYKAALKQAEKVGDEASAQYVRKEMAELAKRQRKRGQPQKEDGAEAGKA</sequence>
<feature type="region of interest" description="Disordered" evidence="8">
    <location>
        <begin position="390"/>
        <end position="413"/>
    </location>
</feature>
<evidence type="ECO:0000256" key="2">
    <source>
        <dbReference type="ARBA" id="ARBA00008219"/>
    </source>
</evidence>
<evidence type="ECO:0000256" key="3">
    <source>
        <dbReference type="ARBA" id="ARBA00022737"/>
    </source>
</evidence>
<feature type="compositionally biased region" description="Basic residues" evidence="8">
    <location>
        <begin position="53"/>
        <end position="68"/>
    </location>
</feature>
<dbReference type="InterPro" id="IPR040395">
    <property type="entry name" value="TTC19"/>
</dbReference>
<evidence type="ECO:0000256" key="8">
    <source>
        <dbReference type="SAM" id="MobiDB-lite"/>
    </source>
</evidence>
<evidence type="ECO:0000256" key="6">
    <source>
        <dbReference type="ARBA" id="ARBA00023128"/>
    </source>
</evidence>
<dbReference type="Pfam" id="PF13424">
    <property type="entry name" value="TPR_12"/>
    <property type="match status" value="1"/>
</dbReference>
<name>A0ABM5ENK8_9SAUR</name>
<feature type="coiled-coil region" evidence="7">
    <location>
        <begin position="99"/>
        <end position="150"/>
    </location>
</feature>
<evidence type="ECO:0000313" key="9">
    <source>
        <dbReference type="Proteomes" id="UP001652642"/>
    </source>
</evidence>
<evidence type="ECO:0000256" key="5">
    <source>
        <dbReference type="ARBA" id="ARBA00022946"/>
    </source>
</evidence>
<comment type="subcellular location">
    <subcellularLocation>
        <location evidence="1">Mitochondrion</location>
    </subcellularLocation>
</comment>
<dbReference type="RefSeq" id="XP_072834740.1">
    <property type="nucleotide sequence ID" value="XM_072978639.1"/>
</dbReference>
<keyword evidence="9" id="KW-1185">Reference proteome</keyword>
<keyword evidence="6" id="KW-0496">Mitochondrion</keyword>